<dbReference type="Proteomes" id="UP001153954">
    <property type="component" value="Unassembled WGS sequence"/>
</dbReference>
<dbReference type="Pfam" id="PF25273">
    <property type="entry name" value="DUF7869"/>
    <property type="match status" value="1"/>
</dbReference>
<dbReference type="PANTHER" id="PTHR10773:SF19">
    <property type="match status" value="1"/>
</dbReference>
<dbReference type="AlphaFoldDB" id="A0AAU9UP52"/>
<dbReference type="PANTHER" id="PTHR10773">
    <property type="entry name" value="DNA-DIRECTED RNA POLYMERASES I, II, AND III SUBUNIT RPABC2"/>
    <property type="match status" value="1"/>
</dbReference>
<name>A0AAU9UP52_EUPED</name>
<proteinExistence type="predicted"/>
<gene>
    <name evidence="2" type="ORF">EEDITHA_LOCUS16080</name>
</gene>
<protein>
    <recommendedName>
        <fullName evidence="1">DUF7869 domain-containing protein</fullName>
    </recommendedName>
</protein>
<evidence type="ECO:0000259" key="1">
    <source>
        <dbReference type="Pfam" id="PF25273"/>
    </source>
</evidence>
<comment type="caution">
    <text evidence="2">The sequence shown here is derived from an EMBL/GenBank/DDBJ whole genome shotgun (WGS) entry which is preliminary data.</text>
</comment>
<reference evidence="2" key="1">
    <citation type="submission" date="2022-03" db="EMBL/GenBank/DDBJ databases">
        <authorList>
            <person name="Tunstrom K."/>
        </authorList>
    </citation>
    <scope>NUCLEOTIDE SEQUENCE</scope>
</reference>
<evidence type="ECO:0000313" key="3">
    <source>
        <dbReference type="Proteomes" id="UP001153954"/>
    </source>
</evidence>
<accession>A0AAU9UP52</accession>
<dbReference type="EMBL" id="CAKOGL010000023">
    <property type="protein sequence ID" value="CAH2101311.1"/>
    <property type="molecule type" value="Genomic_DNA"/>
</dbReference>
<organism evidence="2 3">
    <name type="scientific">Euphydryas editha</name>
    <name type="common">Edith's checkerspot</name>
    <dbReference type="NCBI Taxonomy" id="104508"/>
    <lineage>
        <taxon>Eukaryota</taxon>
        <taxon>Metazoa</taxon>
        <taxon>Ecdysozoa</taxon>
        <taxon>Arthropoda</taxon>
        <taxon>Hexapoda</taxon>
        <taxon>Insecta</taxon>
        <taxon>Pterygota</taxon>
        <taxon>Neoptera</taxon>
        <taxon>Endopterygota</taxon>
        <taxon>Lepidoptera</taxon>
        <taxon>Glossata</taxon>
        <taxon>Ditrysia</taxon>
        <taxon>Papilionoidea</taxon>
        <taxon>Nymphalidae</taxon>
        <taxon>Nymphalinae</taxon>
        <taxon>Euphydryas</taxon>
    </lineage>
</organism>
<dbReference type="InterPro" id="IPR057191">
    <property type="entry name" value="DUF7869"/>
</dbReference>
<keyword evidence="3" id="KW-1185">Reference proteome</keyword>
<sequence>MECYPEVVDSKQARKRRVNAANWTKNRAKEERYAAKHLPVKPTCEHKCKKLQCSKIPLQDVRKLHESFYRLKDKLKQDSFILKHVKGIKTKRRRPRSESRNYKPRGLQLKYMIYCRSQVQMMQVCQKAFLQVLQIKRYRVENVIKNYHLHGKFPIEKRGGDRMSHKFKDKKENVIKFIKTFKCSEAHYCRGNSRRMYLPSELSINKMAKMYNDQAQENLKVKKLYFRAIFNTIFNLGFGSPRVDVCSTCLQLNEKIKNVQNDSDKATLIAEKTVHKRRANEFFKMLKEDNRKIKIFSFDCQKNMPLPKIPDQSTYYSRQLYFYNFTIVEGNSKSALTKENVFSYCWTEDEFAKDANLIVSSVYHRLCNTDFPPECNQVRLMADGCTGQNKNSMLIAMLSCWLTKDAPAQIHLVEVVFPVVGHSFLPPDRVFARIEKELRKLENIIKPKEYFDVVEKHSTAINVATTVQVCNWKTVVKDIFMITTKWHVPFSKCKRFYLKRASKSNDMVGVRGELHYRFESGQYKSVCKKGKNMAMISPTAIPQGAQVKPLKFRDVNKLLFTHFGDKWRDLEILEYYNRVLPSTQEIPDENMVDDIDFLEESVCEEQEESPLLII</sequence>
<feature type="domain" description="DUF7869" evidence="1">
    <location>
        <begin position="339"/>
        <end position="487"/>
    </location>
</feature>
<evidence type="ECO:0000313" key="2">
    <source>
        <dbReference type="EMBL" id="CAH2101311.1"/>
    </source>
</evidence>